<organism evidence="1 2">
    <name type="scientific">Lecanicillium saksenae</name>
    <dbReference type="NCBI Taxonomy" id="468837"/>
    <lineage>
        <taxon>Eukaryota</taxon>
        <taxon>Fungi</taxon>
        <taxon>Dikarya</taxon>
        <taxon>Ascomycota</taxon>
        <taxon>Pezizomycotina</taxon>
        <taxon>Sordariomycetes</taxon>
        <taxon>Hypocreomycetidae</taxon>
        <taxon>Hypocreales</taxon>
        <taxon>Cordycipitaceae</taxon>
        <taxon>Lecanicillium</taxon>
    </lineage>
</organism>
<evidence type="ECO:0000313" key="2">
    <source>
        <dbReference type="Proteomes" id="UP001148737"/>
    </source>
</evidence>
<dbReference type="Proteomes" id="UP001148737">
    <property type="component" value="Unassembled WGS sequence"/>
</dbReference>
<reference evidence="1" key="1">
    <citation type="submission" date="2022-07" db="EMBL/GenBank/DDBJ databases">
        <title>Genome Sequence of Lecanicillium saksenae.</title>
        <authorList>
            <person name="Buettner E."/>
        </authorList>
    </citation>
    <scope>NUCLEOTIDE SEQUENCE</scope>
    <source>
        <strain evidence="1">VT-O1</strain>
    </source>
</reference>
<proteinExistence type="predicted"/>
<gene>
    <name evidence="1" type="ORF">NLG97_g5821</name>
</gene>
<name>A0ACC1QTY8_9HYPO</name>
<sequence length="221" mass="23249">MRASGLIVTALATLSVAQGTTNRAQRGSLPQGGKKLSLRQNSAVCDASSGEVHRAPVRRATTATETAAAPTATTAPTRRPWAAPRASPSAATLASPRAPSAVSTSGATPATGAGKEFVLGFWDAFSGIAVLPYRGTRDEGVKGLGKGIWRGGKGFFCGLGAAIFGLPGYTLKGVERELSKRHLTKLKAEIILIRLRTSLMEFREASPEQREAVIDKWMAKF</sequence>
<accession>A0ACC1QTY8</accession>
<dbReference type="EMBL" id="JANAKD010000697">
    <property type="protein sequence ID" value="KAJ3490255.1"/>
    <property type="molecule type" value="Genomic_DNA"/>
</dbReference>
<protein>
    <submittedName>
        <fullName evidence="1">Uncharacterized protein</fullName>
    </submittedName>
</protein>
<comment type="caution">
    <text evidence="1">The sequence shown here is derived from an EMBL/GenBank/DDBJ whole genome shotgun (WGS) entry which is preliminary data.</text>
</comment>
<keyword evidence="2" id="KW-1185">Reference proteome</keyword>
<evidence type="ECO:0000313" key="1">
    <source>
        <dbReference type="EMBL" id="KAJ3490255.1"/>
    </source>
</evidence>